<dbReference type="OrthoDB" id="3437960at2759"/>
<dbReference type="AlphaFoldDB" id="A0A0C3N9R7"/>
<dbReference type="Gene3D" id="3.30.160.60">
    <property type="entry name" value="Classic Zinc Finger"/>
    <property type="match status" value="1"/>
</dbReference>
<protein>
    <recommendedName>
        <fullName evidence="3">C2H2-type domain-containing protein</fullName>
    </recommendedName>
</protein>
<evidence type="ECO:0000313" key="1">
    <source>
        <dbReference type="EMBL" id="KIN97819.1"/>
    </source>
</evidence>
<accession>A0A0C3N9R7</accession>
<dbReference type="HOGENOM" id="CLU_126337_1_0_1"/>
<organism evidence="1 2">
    <name type="scientific">Pisolithus tinctorius Marx 270</name>
    <dbReference type="NCBI Taxonomy" id="870435"/>
    <lineage>
        <taxon>Eukaryota</taxon>
        <taxon>Fungi</taxon>
        <taxon>Dikarya</taxon>
        <taxon>Basidiomycota</taxon>
        <taxon>Agaricomycotina</taxon>
        <taxon>Agaricomycetes</taxon>
        <taxon>Agaricomycetidae</taxon>
        <taxon>Boletales</taxon>
        <taxon>Sclerodermatineae</taxon>
        <taxon>Pisolithaceae</taxon>
        <taxon>Pisolithus</taxon>
    </lineage>
</organism>
<dbReference type="InParanoid" id="A0A0C3N9R7"/>
<keyword evidence="2" id="KW-1185">Reference proteome</keyword>
<dbReference type="EMBL" id="KN832023">
    <property type="protein sequence ID" value="KIN97819.1"/>
    <property type="molecule type" value="Genomic_DNA"/>
</dbReference>
<gene>
    <name evidence="1" type="ORF">M404DRAFT_884630</name>
</gene>
<evidence type="ECO:0008006" key="3">
    <source>
        <dbReference type="Google" id="ProtNLM"/>
    </source>
</evidence>
<sequence>MTVPCSQQDHGADNALEPPVCPWVIGCTIPLEDSTGTVYAHLRTHGFIRRHTDRAPCPWPLCPQEMQWRNVARHILERHIQVRVQCTICGNIYTRNETLQAHMYVCMETYFNAMLAEDHQSN</sequence>
<proteinExistence type="predicted"/>
<evidence type="ECO:0000313" key="2">
    <source>
        <dbReference type="Proteomes" id="UP000054217"/>
    </source>
</evidence>
<name>A0A0C3N9R7_PISTI</name>
<reference evidence="2" key="2">
    <citation type="submission" date="2015-01" db="EMBL/GenBank/DDBJ databases">
        <title>Evolutionary Origins and Diversification of the Mycorrhizal Mutualists.</title>
        <authorList>
            <consortium name="DOE Joint Genome Institute"/>
            <consortium name="Mycorrhizal Genomics Consortium"/>
            <person name="Kohler A."/>
            <person name="Kuo A."/>
            <person name="Nagy L.G."/>
            <person name="Floudas D."/>
            <person name="Copeland A."/>
            <person name="Barry K.W."/>
            <person name="Cichocki N."/>
            <person name="Veneault-Fourrey C."/>
            <person name="LaButti K."/>
            <person name="Lindquist E.A."/>
            <person name="Lipzen A."/>
            <person name="Lundell T."/>
            <person name="Morin E."/>
            <person name="Murat C."/>
            <person name="Riley R."/>
            <person name="Ohm R."/>
            <person name="Sun H."/>
            <person name="Tunlid A."/>
            <person name="Henrissat B."/>
            <person name="Grigoriev I.V."/>
            <person name="Hibbett D.S."/>
            <person name="Martin F."/>
        </authorList>
    </citation>
    <scope>NUCLEOTIDE SEQUENCE [LARGE SCALE GENOMIC DNA]</scope>
    <source>
        <strain evidence="2">Marx 270</strain>
    </source>
</reference>
<dbReference type="Proteomes" id="UP000054217">
    <property type="component" value="Unassembled WGS sequence"/>
</dbReference>
<reference evidence="1 2" key="1">
    <citation type="submission" date="2014-04" db="EMBL/GenBank/DDBJ databases">
        <authorList>
            <consortium name="DOE Joint Genome Institute"/>
            <person name="Kuo A."/>
            <person name="Kohler A."/>
            <person name="Costa M.D."/>
            <person name="Nagy L.G."/>
            <person name="Floudas D."/>
            <person name="Copeland A."/>
            <person name="Barry K.W."/>
            <person name="Cichocki N."/>
            <person name="Veneault-Fourrey C."/>
            <person name="LaButti K."/>
            <person name="Lindquist E.A."/>
            <person name="Lipzen A."/>
            <person name="Lundell T."/>
            <person name="Morin E."/>
            <person name="Murat C."/>
            <person name="Sun H."/>
            <person name="Tunlid A."/>
            <person name="Henrissat B."/>
            <person name="Grigoriev I.V."/>
            <person name="Hibbett D.S."/>
            <person name="Martin F."/>
            <person name="Nordberg H.P."/>
            <person name="Cantor M.N."/>
            <person name="Hua S.X."/>
        </authorList>
    </citation>
    <scope>NUCLEOTIDE SEQUENCE [LARGE SCALE GENOMIC DNA]</scope>
    <source>
        <strain evidence="1 2">Marx 270</strain>
    </source>
</reference>